<dbReference type="AlphaFoldDB" id="A0A7J8DHN7"/>
<reference evidence="2 3" key="1">
    <citation type="journal article" date="2020" name="Nature">
        <title>Six reference-quality genomes reveal evolution of bat adaptations.</title>
        <authorList>
            <person name="Jebb D."/>
            <person name="Huang Z."/>
            <person name="Pippel M."/>
            <person name="Hughes G.M."/>
            <person name="Lavrichenko K."/>
            <person name="Devanna P."/>
            <person name="Winkler S."/>
            <person name="Jermiin L.S."/>
            <person name="Skirmuntt E.C."/>
            <person name="Katzourakis A."/>
            <person name="Burkitt-Gray L."/>
            <person name="Ray D.A."/>
            <person name="Sullivan K.A.M."/>
            <person name="Roscito J.G."/>
            <person name="Kirilenko B.M."/>
            <person name="Davalos L.M."/>
            <person name="Corthals A.P."/>
            <person name="Power M.L."/>
            <person name="Jones G."/>
            <person name="Ransome R.D."/>
            <person name="Dechmann D.K.N."/>
            <person name="Locatelli A.G."/>
            <person name="Puechmaille S.J."/>
            <person name="Fedrigo O."/>
            <person name="Jarvis E.D."/>
            <person name="Hiller M."/>
            <person name="Vernes S.C."/>
            <person name="Myers E.W."/>
            <person name="Teeling E.C."/>
        </authorList>
    </citation>
    <scope>NUCLEOTIDE SEQUENCE [LARGE SCALE GENOMIC DNA]</scope>
    <source>
        <strain evidence="2">MRouAeg1</strain>
        <tissue evidence="2">Muscle</tissue>
    </source>
</reference>
<organism evidence="2 3">
    <name type="scientific">Rousettus aegyptiacus</name>
    <name type="common">Egyptian fruit bat</name>
    <name type="synonym">Pteropus aegyptiacus</name>
    <dbReference type="NCBI Taxonomy" id="9407"/>
    <lineage>
        <taxon>Eukaryota</taxon>
        <taxon>Metazoa</taxon>
        <taxon>Chordata</taxon>
        <taxon>Craniata</taxon>
        <taxon>Vertebrata</taxon>
        <taxon>Euteleostomi</taxon>
        <taxon>Mammalia</taxon>
        <taxon>Eutheria</taxon>
        <taxon>Laurasiatheria</taxon>
        <taxon>Chiroptera</taxon>
        <taxon>Yinpterochiroptera</taxon>
        <taxon>Pteropodoidea</taxon>
        <taxon>Pteropodidae</taxon>
        <taxon>Rousettinae</taxon>
        <taxon>Rousettus</taxon>
    </lineage>
</organism>
<feature type="region of interest" description="Disordered" evidence="1">
    <location>
        <begin position="36"/>
        <end position="95"/>
    </location>
</feature>
<comment type="caution">
    <text evidence="2">The sequence shown here is derived from an EMBL/GenBank/DDBJ whole genome shotgun (WGS) entry which is preliminary data.</text>
</comment>
<evidence type="ECO:0000313" key="3">
    <source>
        <dbReference type="Proteomes" id="UP000593571"/>
    </source>
</evidence>
<proteinExistence type="predicted"/>
<evidence type="ECO:0000313" key="2">
    <source>
        <dbReference type="EMBL" id="KAF6422688.1"/>
    </source>
</evidence>
<protein>
    <submittedName>
        <fullName evidence="2">Uncharacterized protein</fullName>
    </submittedName>
</protein>
<sequence length="155" mass="17035">MPKRNIKLQCSSKQLSRNGTEEKICVGLPGRAASAKAPRWECARRNSKDTRETGTRRARGGDKFREAAGQTCEAMAASDSEGRETTRGLQAETDATRQTFLTGSYGCVGRTTCWANEFGEGRPARPLLQRKSFTGGSDRRGEVEMVKSGQIWETV</sequence>
<keyword evidence="3" id="KW-1185">Reference proteome</keyword>
<gene>
    <name evidence="2" type="ORF">HJG63_008528</name>
</gene>
<dbReference type="EMBL" id="JACASE010000012">
    <property type="protein sequence ID" value="KAF6422688.1"/>
    <property type="molecule type" value="Genomic_DNA"/>
</dbReference>
<evidence type="ECO:0000256" key="1">
    <source>
        <dbReference type="SAM" id="MobiDB-lite"/>
    </source>
</evidence>
<name>A0A7J8DHN7_ROUAE</name>
<dbReference type="Proteomes" id="UP000593571">
    <property type="component" value="Unassembled WGS sequence"/>
</dbReference>
<feature type="compositionally biased region" description="Basic and acidic residues" evidence="1">
    <location>
        <begin position="38"/>
        <end position="66"/>
    </location>
</feature>
<accession>A0A7J8DHN7</accession>